<sequence length="104" mass="12738">MGFGYILNDFINQETHDRIIQDVAHEERQRAVRRDKWNTEVHDHEEQQVKMHQEQREWDREAKEKADEKGRREEEETCQRESIEWSGLQPSRKGRMRSEIHPQN</sequence>
<dbReference type="AlphaFoldDB" id="A0A409X9T6"/>
<reference evidence="2 3" key="1">
    <citation type="journal article" date="2018" name="Evol. Lett.">
        <title>Horizontal gene cluster transfer increased hallucinogenic mushroom diversity.</title>
        <authorList>
            <person name="Reynolds H.T."/>
            <person name="Vijayakumar V."/>
            <person name="Gluck-Thaler E."/>
            <person name="Korotkin H.B."/>
            <person name="Matheny P.B."/>
            <person name="Slot J.C."/>
        </authorList>
    </citation>
    <scope>NUCLEOTIDE SEQUENCE [LARGE SCALE GENOMIC DNA]</scope>
    <source>
        <strain evidence="2 3">2631</strain>
    </source>
</reference>
<gene>
    <name evidence="2" type="ORF">CVT25_008035</name>
</gene>
<dbReference type="EMBL" id="NHYD01002276">
    <property type="protein sequence ID" value="PPQ87505.1"/>
    <property type="molecule type" value="Genomic_DNA"/>
</dbReference>
<evidence type="ECO:0000313" key="2">
    <source>
        <dbReference type="EMBL" id="PPQ87505.1"/>
    </source>
</evidence>
<proteinExistence type="predicted"/>
<evidence type="ECO:0000256" key="1">
    <source>
        <dbReference type="SAM" id="MobiDB-lite"/>
    </source>
</evidence>
<organism evidence="2 3">
    <name type="scientific">Psilocybe cyanescens</name>
    <dbReference type="NCBI Taxonomy" id="93625"/>
    <lineage>
        <taxon>Eukaryota</taxon>
        <taxon>Fungi</taxon>
        <taxon>Dikarya</taxon>
        <taxon>Basidiomycota</taxon>
        <taxon>Agaricomycotina</taxon>
        <taxon>Agaricomycetes</taxon>
        <taxon>Agaricomycetidae</taxon>
        <taxon>Agaricales</taxon>
        <taxon>Agaricineae</taxon>
        <taxon>Strophariaceae</taxon>
        <taxon>Psilocybe</taxon>
    </lineage>
</organism>
<evidence type="ECO:0000313" key="3">
    <source>
        <dbReference type="Proteomes" id="UP000283269"/>
    </source>
</evidence>
<accession>A0A409X9T6</accession>
<feature type="region of interest" description="Disordered" evidence="1">
    <location>
        <begin position="36"/>
        <end position="104"/>
    </location>
</feature>
<comment type="caution">
    <text evidence="2">The sequence shown here is derived from an EMBL/GenBank/DDBJ whole genome shotgun (WGS) entry which is preliminary data.</text>
</comment>
<protein>
    <submittedName>
        <fullName evidence="2">Uncharacterized protein</fullName>
    </submittedName>
</protein>
<keyword evidence="3" id="KW-1185">Reference proteome</keyword>
<dbReference type="InParanoid" id="A0A409X9T6"/>
<dbReference type="Proteomes" id="UP000283269">
    <property type="component" value="Unassembled WGS sequence"/>
</dbReference>
<feature type="compositionally biased region" description="Basic and acidic residues" evidence="1">
    <location>
        <begin position="36"/>
        <end position="83"/>
    </location>
</feature>
<name>A0A409X9T6_PSICY</name>